<feature type="transmembrane region" description="Helical" evidence="2">
    <location>
        <begin position="109"/>
        <end position="129"/>
    </location>
</feature>
<keyword evidence="4" id="KW-1185">Reference proteome</keyword>
<keyword evidence="2" id="KW-0812">Transmembrane</keyword>
<evidence type="ECO:0000256" key="1">
    <source>
        <dbReference type="SAM" id="MobiDB-lite"/>
    </source>
</evidence>
<feature type="compositionally biased region" description="Polar residues" evidence="1">
    <location>
        <begin position="22"/>
        <end position="32"/>
    </location>
</feature>
<accession>A0A2V5JMI9</accession>
<dbReference type="OrthoDB" id="4928386at2"/>
<name>A0A2V5JMI9_9MICC</name>
<sequence length="208" mass="22194">MAKTPAQRAAKHGESATPPQTPVVNTSTQRSPQKAQGNANLILIAGSAASLLLFWYFHMLTLQQLTDLSDGLAMPQSMVFGFDMAHVEALRSAMDADALGQLNYVQKTAGTLFALVFAFSAMTMIAMNVAKKAVRWVLWAFPILFAGISLWGNASIDAMLGAETLSAGAVTLPSTLVSLSWLLLALTLLSIAVALFLSRRKKPAPTQS</sequence>
<dbReference type="EMBL" id="QJVC01000003">
    <property type="protein sequence ID" value="PYI39326.1"/>
    <property type="molecule type" value="Genomic_DNA"/>
</dbReference>
<keyword evidence="2" id="KW-0472">Membrane</keyword>
<dbReference type="AlphaFoldDB" id="A0A2V5JMI9"/>
<evidence type="ECO:0000313" key="3">
    <source>
        <dbReference type="EMBL" id="PYI39326.1"/>
    </source>
</evidence>
<protein>
    <submittedName>
        <fullName evidence="3">Uncharacterized protein</fullName>
    </submittedName>
</protein>
<evidence type="ECO:0000313" key="4">
    <source>
        <dbReference type="Proteomes" id="UP000247980"/>
    </source>
</evidence>
<organism evidence="3 4">
    <name type="scientific">Arthrobacter psychrolactophilus</name>
    <dbReference type="NCBI Taxonomy" id="92442"/>
    <lineage>
        <taxon>Bacteria</taxon>
        <taxon>Bacillati</taxon>
        <taxon>Actinomycetota</taxon>
        <taxon>Actinomycetes</taxon>
        <taxon>Micrococcales</taxon>
        <taxon>Micrococcaceae</taxon>
        <taxon>Arthrobacter</taxon>
    </lineage>
</organism>
<reference evidence="3 4" key="1">
    <citation type="submission" date="2018-05" db="EMBL/GenBank/DDBJ databases">
        <title>Genetic diversity of glacier-inhabiting Cryobacterium bacteria in China and description of Cryobacterium mengkeensis sp. nov. and Arthrobacter glacialis sp. nov.</title>
        <authorList>
            <person name="Liu Q."/>
            <person name="Xin Y.-H."/>
        </authorList>
    </citation>
    <scope>NUCLEOTIDE SEQUENCE [LARGE SCALE GENOMIC DNA]</scope>
    <source>
        <strain evidence="3 4">B7</strain>
    </source>
</reference>
<keyword evidence="2" id="KW-1133">Transmembrane helix</keyword>
<gene>
    <name evidence="3" type="ORF">CVS30_05005</name>
</gene>
<comment type="caution">
    <text evidence="3">The sequence shown here is derived from an EMBL/GenBank/DDBJ whole genome shotgun (WGS) entry which is preliminary data.</text>
</comment>
<dbReference type="Proteomes" id="UP000247980">
    <property type="component" value="Unassembled WGS sequence"/>
</dbReference>
<evidence type="ECO:0000256" key="2">
    <source>
        <dbReference type="SAM" id="Phobius"/>
    </source>
</evidence>
<proteinExistence type="predicted"/>
<feature type="region of interest" description="Disordered" evidence="1">
    <location>
        <begin position="1"/>
        <end position="32"/>
    </location>
</feature>
<feature type="transmembrane region" description="Helical" evidence="2">
    <location>
        <begin position="39"/>
        <end position="57"/>
    </location>
</feature>
<feature type="transmembrane region" description="Helical" evidence="2">
    <location>
        <begin position="176"/>
        <end position="197"/>
    </location>
</feature>
<feature type="transmembrane region" description="Helical" evidence="2">
    <location>
        <begin position="136"/>
        <end position="156"/>
    </location>
</feature>
<dbReference type="RefSeq" id="WP_110484231.1">
    <property type="nucleotide sequence ID" value="NZ_QJVC01000003.1"/>
</dbReference>